<dbReference type="Proteomes" id="UP001165960">
    <property type="component" value="Unassembled WGS sequence"/>
</dbReference>
<accession>A0ACC2UD49</accession>
<dbReference type="EMBL" id="QTSX02000818">
    <property type="protein sequence ID" value="KAJ9084672.1"/>
    <property type="molecule type" value="Genomic_DNA"/>
</dbReference>
<reference evidence="1" key="1">
    <citation type="submission" date="2022-04" db="EMBL/GenBank/DDBJ databases">
        <title>Genome of the entomopathogenic fungus Entomophthora muscae.</title>
        <authorList>
            <person name="Elya C."/>
            <person name="Lovett B.R."/>
            <person name="Lee E."/>
            <person name="Macias A.M."/>
            <person name="Hajek A.E."/>
            <person name="De Bivort B.L."/>
            <person name="Kasson M.T."/>
            <person name="De Fine Licht H.H."/>
            <person name="Stajich J.E."/>
        </authorList>
    </citation>
    <scope>NUCLEOTIDE SEQUENCE</scope>
    <source>
        <strain evidence="1">Berkeley</strain>
    </source>
</reference>
<gene>
    <name evidence="1" type="ORF">DSO57_1021926</name>
</gene>
<sequence length="295" mass="32768">MAPEYSIPNLEQKFKTLVPTGVIHVVGRMAPMPAASVKKLYSRYPVKLLCPQMVTNPISKTCYMMGYGGGIVQGDVTILDAAVTGGANLTLLTQGSTKVFKNPLRHPSAQASNVTIGAGSSCLFLPDPVVCYNDAIYHQHQTFDLEDSTSSLVLLDWYSSGRKESGEVWALRSYFSKISIRIGGVLKARDITTLTQTGEVPLAERMGEHSTFATIFLVGPRFQDLAASLLKEFEHFKVDPSLYRKDLMWFVAPLDEVPGGIIMRVAARDTDALRIFFRLRFTPLTKYVDPERMFF</sequence>
<keyword evidence="2" id="KW-1185">Reference proteome</keyword>
<organism evidence="1 2">
    <name type="scientific">Entomophthora muscae</name>
    <dbReference type="NCBI Taxonomy" id="34485"/>
    <lineage>
        <taxon>Eukaryota</taxon>
        <taxon>Fungi</taxon>
        <taxon>Fungi incertae sedis</taxon>
        <taxon>Zoopagomycota</taxon>
        <taxon>Entomophthoromycotina</taxon>
        <taxon>Entomophthoromycetes</taxon>
        <taxon>Entomophthorales</taxon>
        <taxon>Entomophthoraceae</taxon>
        <taxon>Entomophthora</taxon>
    </lineage>
</organism>
<evidence type="ECO:0000313" key="2">
    <source>
        <dbReference type="Proteomes" id="UP001165960"/>
    </source>
</evidence>
<name>A0ACC2UD49_9FUNG</name>
<comment type="caution">
    <text evidence="1">The sequence shown here is derived from an EMBL/GenBank/DDBJ whole genome shotgun (WGS) entry which is preliminary data.</text>
</comment>
<evidence type="ECO:0000313" key="1">
    <source>
        <dbReference type="EMBL" id="KAJ9084672.1"/>
    </source>
</evidence>
<protein>
    <submittedName>
        <fullName evidence="1">Uncharacterized protein</fullName>
    </submittedName>
</protein>
<proteinExistence type="predicted"/>